<feature type="domain" description="HAT C-terminal dimerisation" evidence="1">
    <location>
        <begin position="3"/>
        <end position="68"/>
    </location>
</feature>
<dbReference type="PANTHER" id="PTHR47611">
    <property type="entry name" value="HAT DIMERISATION DOMAIN, C-TERMINAL"/>
    <property type="match status" value="1"/>
</dbReference>
<comment type="caution">
    <text evidence="2">The sequence shown here is derived from an EMBL/GenBank/DDBJ whole genome shotgun (WGS) entry which is preliminary data.</text>
</comment>
<dbReference type="AlphaFoldDB" id="A0AAV7X314"/>
<dbReference type="EMBL" id="JAPTSV010000847">
    <property type="protein sequence ID" value="KAJ1518866.1"/>
    <property type="molecule type" value="Genomic_DNA"/>
</dbReference>
<dbReference type="GO" id="GO:0046983">
    <property type="term" value="F:protein dimerization activity"/>
    <property type="evidence" value="ECO:0007669"/>
    <property type="project" value="InterPro"/>
</dbReference>
<reference evidence="2" key="1">
    <citation type="submission" date="2022-12" db="EMBL/GenBank/DDBJ databases">
        <title>Chromosome-level genome assembly of the bean flower thrips Megalurothrips usitatus.</title>
        <authorList>
            <person name="Ma L."/>
            <person name="Liu Q."/>
            <person name="Li H."/>
            <person name="Cai W."/>
        </authorList>
    </citation>
    <scope>NUCLEOTIDE SEQUENCE</scope>
    <source>
        <strain evidence="2">Cailab_2022a</strain>
    </source>
</reference>
<evidence type="ECO:0000313" key="2">
    <source>
        <dbReference type="EMBL" id="KAJ1518866.1"/>
    </source>
</evidence>
<dbReference type="SUPFAM" id="SSF53098">
    <property type="entry name" value="Ribonuclease H-like"/>
    <property type="match status" value="1"/>
</dbReference>
<dbReference type="Proteomes" id="UP001075354">
    <property type="component" value="Unassembled WGS sequence"/>
</dbReference>
<accession>A0AAV7X314</accession>
<organism evidence="2 3">
    <name type="scientific">Megalurothrips usitatus</name>
    <name type="common">bean blossom thrips</name>
    <dbReference type="NCBI Taxonomy" id="439358"/>
    <lineage>
        <taxon>Eukaryota</taxon>
        <taxon>Metazoa</taxon>
        <taxon>Ecdysozoa</taxon>
        <taxon>Arthropoda</taxon>
        <taxon>Hexapoda</taxon>
        <taxon>Insecta</taxon>
        <taxon>Pterygota</taxon>
        <taxon>Neoptera</taxon>
        <taxon>Paraneoptera</taxon>
        <taxon>Thysanoptera</taxon>
        <taxon>Terebrantia</taxon>
        <taxon>Thripoidea</taxon>
        <taxon>Thripidae</taxon>
        <taxon>Megalurothrips</taxon>
    </lineage>
</organism>
<dbReference type="InterPro" id="IPR012337">
    <property type="entry name" value="RNaseH-like_sf"/>
</dbReference>
<dbReference type="Pfam" id="PF05699">
    <property type="entry name" value="Dimer_Tnp_hAT"/>
    <property type="match status" value="1"/>
</dbReference>
<name>A0AAV7X314_9NEOP</name>
<dbReference type="InterPro" id="IPR008906">
    <property type="entry name" value="HATC_C_dom"/>
</dbReference>
<keyword evidence="3" id="KW-1185">Reference proteome</keyword>
<sequence length="73" mass="8355">MDSSILEWWRARVDTYPRLQGLARKYLAIPATSTTSERLFSLGGNIITDTRCCLSDEHAEDLIFTASNRKYQT</sequence>
<proteinExistence type="predicted"/>
<evidence type="ECO:0000313" key="3">
    <source>
        <dbReference type="Proteomes" id="UP001075354"/>
    </source>
</evidence>
<evidence type="ECO:0000259" key="1">
    <source>
        <dbReference type="Pfam" id="PF05699"/>
    </source>
</evidence>
<dbReference type="PANTHER" id="PTHR47611:SF3">
    <property type="entry name" value="HAT C-TERMINAL DIMERISATION DOMAIN-CONTAINING PROTEIN"/>
    <property type="match status" value="1"/>
</dbReference>
<gene>
    <name evidence="2" type="ORF">ONE63_011518</name>
</gene>
<protein>
    <recommendedName>
        <fullName evidence="1">HAT C-terminal dimerisation domain-containing protein</fullName>
    </recommendedName>
</protein>